<dbReference type="GO" id="GO:0016020">
    <property type="term" value="C:membrane"/>
    <property type="evidence" value="ECO:0007669"/>
    <property type="project" value="UniProtKB-SubCell"/>
</dbReference>
<dbReference type="AlphaFoldDB" id="A0A0P4VLG4"/>
<feature type="transmembrane region" description="Helical" evidence="5">
    <location>
        <begin position="187"/>
        <end position="205"/>
    </location>
</feature>
<dbReference type="PANTHER" id="PTHR23291:SF50">
    <property type="entry name" value="PROTEIN LIFEGUARD 4"/>
    <property type="match status" value="1"/>
</dbReference>
<feature type="transmembrane region" description="Helical" evidence="5">
    <location>
        <begin position="105"/>
        <end position="126"/>
    </location>
</feature>
<proteinExistence type="evidence at transcript level"/>
<evidence type="ECO:0000256" key="4">
    <source>
        <dbReference type="ARBA" id="ARBA00023136"/>
    </source>
</evidence>
<organism evidence="6">
    <name type="scientific">Rhodnius neglectus</name>
    <dbReference type="NCBI Taxonomy" id="72488"/>
    <lineage>
        <taxon>Eukaryota</taxon>
        <taxon>Metazoa</taxon>
        <taxon>Ecdysozoa</taxon>
        <taxon>Arthropoda</taxon>
        <taxon>Hexapoda</taxon>
        <taxon>Insecta</taxon>
        <taxon>Pterygota</taxon>
        <taxon>Neoptera</taxon>
        <taxon>Paraneoptera</taxon>
        <taxon>Hemiptera</taxon>
        <taxon>Heteroptera</taxon>
        <taxon>Panheteroptera</taxon>
        <taxon>Cimicomorpha</taxon>
        <taxon>Reduviidae</taxon>
        <taxon>Triatominae</taxon>
        <taxon>Rhodnius</taxon>
    </lineage>
</organism>
<sequence length="244" mass="27537">MASVPLMEDIEMGEDKTTGIEGDFAYRNNVQQASTRIRLGFLRKVYSLLFTQLLLTTIIGFIMMSFQQCKLFVHNNDWLVLVAFILSLVTLVALHVKRKESPTNFILLAIFTVVQAYAVGVTVTFFDKMIVLQALIITVVIVGGLTAFTFQTNRDFSSMGAVLFTGLCILILGGLLQIFIQNTAFEMFLSLGGALIFSLFIIYDTQNILQRVSPEEYILATIELYLDIINLFLYILRILDAMRK</sequence>
<protein>
    <submittedName>
        <fullName evidence="6">Putative n-methyl-d-aspartate receptor glutamate-binding subunit</fullName>
    </submittedName>
</protein>
<reference evidence="6" key="1">
    <citation type="journal article" date="2016" name="PLoS Negl. Trop. Dis.">
        <title>A Deep Insight into the Sialome of Rhodnius neglectus, a Vector of Chagas Disease.</title>
        <authorList>
            <person name="Santiago P.B."/>
            <person name="Assumpcao T.C."/>
            <person name="Araujo C.N."/>
            <person name="Bastos I.M."/>
            <person name="Neves D."/>
            <person name="Silva I.G."/>
            <person name="Charneau S."/>
            <person name="Queiroz R.M."/>
            <person name="Raiol T."/>
            <person name="Oliveira J.V."/>
            <person name="Sousa M.V."/>
            <person name="Calvo E."/>
            <person name="Ribeiro J.M."/>
            <person name="Santana J.M."/>
        </authorList>
    </citation>
    <scope>NUCLEOTIDE SEQUENCE</scope>
    <source>
        <tissue evidence="6">Salivary glands</tissue>
    </source>
</reference>
<dbReference type="EMBL" id="GDKW01001346">
    <property type="protein sequence ID" value="JAI55249.1"/>
    <property type="molecule type" value="mRNA"/>
</dbReference>
<dbReference type="GO" id="GO:0043066">
    <property type="term" value="P:negative regulation of apoptotic process"/>
    <property type="evidence" value="ECO:0007669"/>
    <property type="project" value="TreeGrafter"/>
</dbReference>
<dbReference type="Pfam" id="PF01027">
    <property type="entry name" value="Bax1-I"/>
    <property type="match status" value="1"/>
</dbReference>
<dbReference type="PANTHER" id="PTHR23291">
    <property type="entry name" value="BAX INHIBITOR-RELATED"/>
    <property type="match status" value="1"/>
</dbReference>
<comment type="similarity">
    <text evidence="5">Belongs to the BI1 family.</text>
</comment>
<keyword evidence="4 5" id="KW-0472">Membrane</keyword>
<dbReference type="InterPro" id="IPR006214">
    <property type="entry name" value="Bax_inhibitor_1-related"/>
</dbReference>
<keyword evidence="3 5" id="KW-1133">Transmembrane helix</keyword>
<feature type="transmembrane region" description="Helical" evidence="5">
    <location>
        <begin position="45"/>
        <end position="66"/>
    </location>
</feature>
<evidence type="ECO:0000256" key="2">
    <source>
        <dbReference type="ARBA" id="ARBA00022692"/>
    </source>
</evidence>
<evidence type="ECO:0000256" key="5">
    <source>
        <dbReference type="RuleBase" id="RU004379"/>
    </source>
</evidence>
<evidence type="ECO:0000256" key="3">
    <source>
        <dbReference type="ARBA" id="ARBA00022989"/>
    </source>
</evidence>
<accession>A0A0P4VLG4</accession>
<name>A0A0P4VLG4_9HEMI</name>
<evidence type="ECO:0000313" key="6">
    <source>
        <dbReference type="EMBL" id="JAI55249.1"/>
    </source>
</evidence>
<feature type="transmembrane region" description="Helical" evidence="5">
    <location>
        <begin position="217"/>
        <end position="239"/>
    </location>
</feature>
<evidence type="ECO:0000256" key="1">
    <source>
        <dbReference type="ARBA" id="ARBA00004141"/>
    </source>
</evidence>
<feature type="transmembrane region" description="Helical" evidence="5">
    <location>
        <begin position="132"/>
        <end position="150"/>
    </location>
</feature>
<keyword evidence="6" id="KW-0675">Receptor</keyword>
<feature type="transmembrane region" description="Helical" evidence="5">
    <location>
        <begin position="78"/>
        <end position="96"/>
    </location>
</feature>
<keyword evidence="2 5" id="KW-0812">Transmembrane</keyword>
<comment type="subcellular location">
    <subcellularLocation>
        <location evidence="1">Membrane</location>
        <topology evidence="1">Multi-pass membrane protein</topology>
    </subcellularLocation>
</comment>
<feature type="transmembrane region" description="Helical" evidence="5">
    <location>
        <begin position="162"/>
        <end position="181"/>
    </location>
</feature>